<keyword evidence="2" id="KW-0813">Transport</keyword>
<dbReference type="NCBIfam" id="TIGR01730">
    <property type="entry name" value="RND_mfp"/>
    <property type="match status" value="1"/>
</dbReference>
<dbReference type="SUPFAM" id="SSF111369">
    <property type="entry name" value="HlyD-like secretion proteins"/>
    <property type="match status" value="1"/>
</dbReference>
<sequence>MSRIKRVWGRGVGSARLLLILFAWFVTACNSTPAETKEASEAAAVEKPTSPNQLTLSPTQAQAAGIEIGTFDHQEMTTDVLANGLIDVPPQNMASISAVMGGYVQTVNVLPGQFIKRGGTVAVLRHPDYLQLQQNYLQSRARLRFLQQELDRQQVLDAEDVGAKRKLQQAQADYQTEQAALRALAAQVRMLGLSVARLDGGHIAPTVPLTAPVGGFVRAVNINPGQYVGPQDVLVEVVDRSDLHLELKVFEKDIARVKVGQRILFNVPNSSSPDNMTARIFLVGKAFDDNDRTVSVHAHLEPERDDLLPGQYVSARIQTGGRRQRTLPEDAIIQDGEVSYAFVRTATDSAGSTFRRLRLRAGQPQHGAVAVTLLDKLPDTTQLVRRGAYFLQAELTKGQGDDE</sequence>
<dbReference type="Gene3D" id="2.40.30.170">
    <property type="match status" value="1"/>
</dbReference>
<dbReference type="EMBL" id="JAGETX010000013">
    <property type="protein sequence ID" value="MBO3272515.1"/>
    <property type="molecule type" value="Genomic_DNA"/>
</dbReference>
<dbReference type="RefSeq" id="WP_208308761.1">
    <property type="nucleotide sequence ID" value="NZ_JAGETX010000013.1"/>
</dbReference>
<evidence type="ECO:0000313" key="6">
    <source>
        <dbReference type="Proteomes" id="UP000670527"/>
    </source>
</evidence>
<comment type="similarity">
    <text evidence="1">Belongs to the membrane fusion protein (MFP) (TC 8.A.1) family.</text>
</comment>
<evidence type="ECO:0000256" key="4">
    <source>
        <dbReference type="SAM" id="MobiDB-lite"/>
    </source>
</evidence>
<dbReference type="Gene3D" id="2.40.50.100">
    <property type="match status" value="1"/>
</dbReference>
<dbReference type="PANTHER" id="PTHR30097">
    <property type="entry name" value="CATION EFFLUX SYSTEM PROTEIN CUSB"/>
    <property type="match status" value="1"/>
</dbReference>
<dbReference type="PANTHER" id="PTHR30097:SF4">
    <property type="entry name" value="SLR6042 PROTEIN"/>
    <property type="match status" value="1"/>
</dbReference>
<dbReference type="Proteomes" id="UP000670527">
    <property type="component" value="Unassembled WGS sequence"/>
</dbReference>
<feature type="region of interest" description="Disordered" evidence="4">
    <location>
        <begin position="39"/>
        <end position="58"/>
    </location>
</feature>
<keyword evidence="6" id="KW-1185">Reference proteome</keyword>
<evidence type="ECO:0000256" key="2">
    <source>
        <dbReference type="ARBA" id="ARBA00022448"/>
    </source>
</evidence>
<gene>
    <name evidence="5" type="ORF">J4D97_17825</name>
</gene>
<dbReference type="InterPro" id="IPR051909">
    <property type="entry name" value="MFP_Cation_Efflux"/>
</dbReference>
<feature type="compositionally biased region" description="Polar residues" evidence="4">
    <location>
        <begin position="49"/>
        <end position="58"/>
    </location>
</feature>
<name>A0ABS3TFT5_9BACT</name>
<comment type="caution">
    <text evidence="5">The sequence shown here is derived from an EMBL/GenBank/DDBJ whole genome shotgun (WGS) entry which is preliminary data.</text>
</comment>
<dbReference type="PROSITE" id="PS51257">
    <property type="entry name" value="PROKAR_LIPOPROTEIN"/>
    <property type="match status" value="1"/>
</dbReference>
<dbReference type="Gene3D" id="1.10.287.470">
    <property type="entry name" value="Helix hairpin bin"/>
    <property type="match status" value="1"/>
</dbReference>
<feature type="coiled-coil region" evidence="3">
    <location>
        <begin position="129"/>
        <end position="187"/>
    </location>
</feature>
<protein>
    <submittedName>
        <fullName evidence="5">Efflux RND transporter periplasmic adaptor subunit</fullName>
    </submittedName>
</protein>
<accession>A0ABS3TFT5</accession>
<proteinExistence type="inferred from homology"/>
<evidence type="ECO:0000256" key="1">
    <source>
        <dbReference type="ARBA" id="ARBA00009477"/>
    </source>
</evidence>
<organism evidence="5 6">
    <name type="scientific">Hymenobacter defluvii</name>
    <dbReference type="NCBI Taxonomy" id="2054411"/>
    <lineage>
        <taxon>Bacteria</taxon>
        <taxon>Pseudomonadati</taxon>
        <taxon>Bacteroidota</taxon>
        <taxon>Cytophagia</taxon>
        <taxon>Cytophagales</taxon>
        <taxon>Hymenobacteraceae</taxon>
        <taxon>Hymenobacter</taxon>
    </lineage>
</organism>
<keyword evidence="3" id="KW-0175">Coiled coil</keyword>
<reference evidence="5 6" key="1">
    <citation type="submission" date="2021-03" db="EMBL/GenBank/DDBJ databases">
        <authorList>
            <person name="Kim M.K."/>
        </authorList>
    </citation>
    <scope>NUCLEOTIDE SEQUENCE [LARGE SCALE GENOMIC DNA]</scope>
    <source>
        <strain evidence="5 6">BT507</strain>
    </source>
</reference>
<evidence type="ECO:0000313" key="5">
    <source>
        <dbReference type="EMBL" id="MBO3272515.1"/>
    </source>
</evidence>
<dbReference type="InterPro" id="IPR006143">
    <property type="entry name" value="RND_pump_MFP"/>
</dbReference>
<evidence type="ECO:0000256" key="3">
    <source>
        <dbReference type="SAM" id="Coils"/>
    </source>
</evidence>